<evidence type="ECO:0000256" key="3">
    <source>
        <dbReference type="ARBA" id="ARBA00023128"/>
    </source>
</evidence>
<dbReference type="GO" id="GO:0007005">
    <property type="term" value="P:mitochondrion organization"/>
    <property type="evidence" value="ECO:0007669"/>
    <property type="project" value="InterPro"/>
</dbReference>
<protein>
    <submittedName>
        <fullName evidence="7 8">Protein misato homolog 1</fullName>
    </submittedName>
</protein>
<evidence type="ECO:0000256" key="2">
    <source>
        <dbReference type="ARBA" id="ARBA00008507"/>
    </source>
</evidence>
<dbReference type="InterPro" id="IPR036525">
    <property type="entry name" value="Tubulin/FtsZ_GTPase_sf"/>
</dbReference>
<dbReference type="CDD" id="cd06060">
    <property type="entry name" value="misato"/>
    <property type="match status" value="1"/>
</dbReference>
<keyword evidence="3" id="KW-0496">Mitochondrion</keyword>
<accession>A0AB40APS7</accession>
<dbReference type="Proteomes" id="UP001515500">
    <property type="component" value="Chromosome 24"/>
</dbReference>
<dbReference type="InterPro" id="IPR019605">
    <property type="entry name" value="Misato_II_tubulin-like"/>
</dbReference>
<dbReference type="InterPro" id="IPR029209">
    <property type="entry name" value="DML1/Misato_tubulin"/>
</dbReference>
<keyword evidence="6" id="KW-1185">Reference proteome</keyword>
<evidence type="ECO:0000256" key="1">
    <source>
        <dbReference type="ARBA" id="ARBA00004173"/>
    </source>
</evidence>
<dbReference type="Pfam" id="PF10644">
    <property type="entry name" value="Misat_Tub_SegII"/>
    <property type="match status" value="1"/>
</dbReference>
<dbReference type="GeneID" id="120252872"/>
<dbReference type="PANTHER" id="PTHR13391">
    <property type="entry name" value="MITOCHONDRIAL DISTRIBUTION REGULATOR MISATO"/>
    <property type="match status" value="1"/>
</dbReference>
<reference evidence="7 8" key="1">
    <citation type="submission" date="2025-04" db="UniProtKB">
        <authorList>
            <consortium name="RefSeq"/>
        </authorList>
    </citation>
    <scope>IDENTIFICATION</scope>
</reference>
<dbReference type="PANTHER" id="PTHR13391:SF0">
    <property type="entry name" value="PROTEIN MISATO HOMOLOG 1"/>
    <property type="match status" value="1"/>
</dbReference>
<evidence type="ECO:0000313" key="7">
    <source>
        <dbReference type="RefSeq" id="XP_039117004.1"/>
    </source>
</evidence>
<evidence type="ECO:0000259" key="4">
    <source>
        <dbReference type="Pfam" id="PF10644"/>
    </source>
</evidence>
<comment type="subcellular location">
    <subcellularLocation>
        <location evidence="1">Mitochondrion</location>
    </subcellularLocation>
</comment>
<feature type="domain" description="DML1/Misato tubulin" evidence="5">
    <location>
        <begin position="158"/>
        <end position="340"/>
    </location>
</feature>
<dbReference type="Pfam" id="PF14881">
    <property type="entry name" value="Tubulin_3"/>
    <property type="match status" value="1"/>
</dbReference>
<feature type="domain" description="Misato Segment II tubulin-like" evidence="4">
    <location>
        <begin position="2"/>
        <end position="123"/>
    </location>
</feature>
<dbReference type="RefSeq" id="XP_039117004.1">
    <property type="nucleotide sequence ID" value="XM_039261070.1"/>
</dbReference>
<evidence type="ECO:0000313" key="8">
    <source>
        <dbReference type="RefSeq" id="XP_039117005.1"/>
    </source>
</evidence>
<evidence type="ECO:0000313" key="6">
    <source>
        <dbReference type="Proteomes" id="UP001515500"/>
    </source>
</evidence>
<dbReference type="InterPro" id="IPR049942">
    <property type="entry name" value="DML1/Misato"/>
</dbReference>
<sequence length="576" mass="63606">MKEIVTIQVGDFANYIFSHFWNFQDELLGLAQEPDGDPIYKNMPLDMDVLYRAGETQEGIATYCPRLISVGLQGSLGTLSTLDSLYNSIPSPDTSEIITWSGDVSKHISEPRKKNLFLQSLDEEWQGKSTSIGNDAVEGRGDAQIQIQDKDRVECLENGVQYWTDFSKVQYHPRSLFELHGSWTDIQKFDNYGIGKDVLSEGSQVEEMSERLRFFVEECDRIQGIQFIVDDSGGFSSVAATYLEDVADEYPNTPVLLYAARSPSSYSNIVSKKESISKCLHDAISFSRLSSLCKLMVPIGLPSLSKSKFSSVLHVEDQKLFHSSAVYAASIHSLSIPFRLGMLGPAASSSNAIGAINVGEAVQMLSSHASQNMVCTLNVAMPAPSSIDEQLKGSILRSLHSLTPEIQEDAEDFRAVETMIVHGTLYSRGHRASVSQVEDSICASYEHEPQKPLFSHLTVALCPLPIPLPFPSIFKSHVGRDGELLPGSTQSEQPKGSLDINSVPMAARLRSSNAIIPYIQRRLASIQRSGLQRGTSSAELLQKWGFGREEIEEMGEDLSRKIMSFNPHSEMSTDSD</sequence>
<dbReference type="AlphaFoldDB" id="A0AB40APS7"/>
<comment type="similarity">
    <text evidence="2">Belongs to the misato family.</text>
</comment>
<proteinExistence type="inferred from homology"/>
<dbReference type="RefSeq" id="XP_039117005.1">
    <property type="nucleotide sequence ID" value="XM_039261071.1"/>
</dbReference>
<gene>
    <name evidence="7 8" type="primary">LOC120252872</name>
</gene>
<name>A0AB40APS7_DIOCR</name>
<dbReference type="SUPFAM" id="SSF52490">
    <property type="entry name" value="Tubulin nucleotide-binding domain-like"/>
    <property type="match status" value="1"/>
</dbReference>
<evidence type="ECO:0000259" key="5">
    <source>
        <dbReference type="Pfam" id="PF14881"/>
    </source>
</evidence>
<dbReference type="GO" id="GO:0005739">
    <property type="term" value="C:mitochondrion"/>
    <property type="evidence" value="ECO:0007669"/>
    <property type="project" value="UniProtKB-SubCell"/>
</dbReference>
<dbReference type="Gene3D" id="3.40.50.1440">
    <property type="entry name" value="Tubulin/FtsZ, GTPase domain"/>
    <property type="match status" value="1"/>
</dbReference>
<organism evidence="6 8">
    <name type="scientific">Dioscorea cayennensis subsp. rotundata</name>
    <name type="common">White Guinea yam</name>
    <name type="synonym">Dioscorea rotundata</name>
    <dbReference type="NCBI Taxonomy" id="55577"/>
    <lineage>
        <taxon>Eukaryota</taxon>
        <taxon>Viridiplantae</taxon>
        <taxon>Streptophyta</taxon>
        <taxon>Embryophyta</taxon>
        <taxon>Tracheophyta</taxon>
        <taxon>Spermatophyta</taxon>
        <taxon>Magnoliopsida</taxon>
        <taxon>Liliopsida</taxon>
        <taxon>Dioscoreales</taxon>
        <taxon>Dioscoreaceae</taxon>
        <taxon>Dioscorea</taxon>
    </lineage>
</organism>